<dbReference type="PANTHER" id="PTHR47447">
    <property type="entry name" value="OS03G0856100 PROTEIN"/>
    <property type="match status" value="1"/>
</dbReference>
<feature type="repeat" description="PPR" evidence="2">
    <location>
        <begin position="526"/>
        <end position="560"/>
    </location>
</feature>
<dbReference type="Pfam" id="PF17177">
    <property type="entry name" value="PPR_long"/>
    <property type="match status" value="1"/>
</dbReference>
<sequence>MVEKKMNTFAMAIGFGRDLVARPDMPPEMVLKQLVAQKKHQQLIRSIYQLEHNGKKVGQEIYDELLKSSAAKPQSFVAAWNLVKEHKRLPSDGVIRKVFLAMADSGIMQQQRFASKFKEDLSKLNIPLSGGALSDYSKSIVVNKRSRRSAELYGVCQEISNLGPEAVQENKSVFTRLMVDVAKNGQLETVEDMISELREFGVPVDVDRYCYTARIIALGRRKEYKEVVRVAKEASQRLTFDIRLYHSMMDAFQRCGKLRETIKLFYKLRDEYSKEDKELTPNVTTYNLAIDALCRHGGLKEAEELYNEMMANGLRPRTMDMNVVVNSYAQAGLPEEAKAVIERLGAKPDAVTYSSLVLAHVRGRDILGAEKILDDLLTKFGVDRTTQNACNTLLNAYGKLGSMLKFKELIARMKQMGIHMGGYTDNIIIDSYLKNGDLEAAKAHMRGVKLRSQRLDPVAYTSLIHAYGRRGQLEHAIHVFEECLEDGVQIDVAMYTAMVDAMVKNNDFEGAEKLVEIMNQNNVKMNVVAFTSIIDGFAKRGNHVGVLKIVEQMRELEISPSTATYNCIISSYAGQMDLVGVQATFIEMLRSGCAPSMITFNQVINAHARACDLGGIIKTFEEMQRRGLGWTFDTSPTALLAFANQDDSHLQLSSSIGPSATRFKAVDGVRNRRSVAQTFLPTSTREESALDAGLPENLPAGYSVVVAAKKLGADAVERAFQRVQQRGESPGFVGYATLIKAYSAKGDLPAAIAALNDMESENLKPDLGVFNSLLACCTLLKETETAVDVMNRLTELKVNPDSFTYNAMMYIYALKGNKKSVGVIRRALKRTIRSDVGVLL</sequence>
<dbReference type="PROSITE" id="PS51375">
    <property type="entry name" value="PPR"/>
    <property type="match status" value="8"/>
</dbReference>
<dbReference type="Pfam" id="PF13041">
    <property type="entry name" value="PPR_2"/>
    <property type="match status" value="1"/>
</dbReference>
<feature type="repeat" description="PPR" evidence="2">
    <location>
        <begin position="456"/>
        <end position="490"/>
    </location>
</feature>
<dbReference type="Pfam" id="PF01535">
    <property type="entry name" value="PPR"/>
    <property type="match status" value="4"/>
</dbReference>
<dbReference type="PANTHER" id="PTHR47447:SF28">
    <property type="entry name" value="PENTACOTRIPEPTIDE-REPEAT REGION OF PRORP DOMAIN-CONTAINING PROTEIN"/>
    <property type="match status" value="1"/>
</dbReference>
<keyword evidence="1" id="KW-0677">Repeat</keyword>
<gene>
    <name evidence="4" type="ORF">NDN08_005136</name>
</gene>
<dbReference type="InterPro" id="IPR002885">
    <property type="entry name" value="PPR_rpt"/>
</dbReference>
<feature type="repeat" description="PPR" evidence="2">
    <location>
        <begin position="282"/>
        <end position="316"/>
    </location>
</feature>
<evidence type="ECO:0000256" key="1">
    <source>
        <dbReference type="ARBA" id="ARBA00022737"/>
    </source>
</evidence>
<feature type="repeat" description="PPR" evidence="2">
    <location>
        <begin position="491"/>
        <end position="525"/>
    </location>
</feature>
<dbReference type="NCBIfam" id="TIGR00756">
    <property type="entry name" value="PPR"/>
    <property type="match status" value="7"/>
</dbReference>
<feature type="repeat" description="PPR" evidence="2">
    <location>
        <begin position="241"/>
        <end position="271"/>
    </location>
</feature>
<dbReference type="Proteomes" id="UP001157974">
    <property type="component" value="Unassembled WGS sequence"/>
</dbReference>
<organism evidence="4 5">
    <name type="scientific">Rhodosorus marinus</name>
    <dbReference type="NCBI Taxonomy" id="101924"/>
    <lineage>
        <taxon>Eukaryota</taxon>
        <taxon>Rhodophyta</taxon>
        <taxon>Stylonematophyceae</taxon>
        <taxon>Stylonematales</taxon>
        <taxon>Stylonemataceae</taxon>
        <taxon>Rhodosorus</taxon>
    </lineage>
</organism>
<proteinExistence type="predicted"/>
<name>A0AAV8V4E9_9RHOD</name>
<dbReference type="EMBL" id="JAMWBK010000001">
    <property type="protein sequence ID" value="KAJ8908427.1"/>
    <property type="molecule type" value="Genomic_DNA"/>
</dbReference>
<feature type="repeat" description="PPR" evidence="2">
    <location>
        <begin position="561"/>
        <end position="595"/>
    </location>
</feature>
<evidence type="ECO:0000313" key="4">
    <source>
        <dbReference type="EMBL" id="KAJ8908427.1"/>
    </source>
</evidence>
<evidence type="ECO:0000259" key="3">
    <source>
        <dbReference type="Pfam" id="PF17177"/>
    </source>
</evidence>
<reference evidence="4 5" key="1">
    <citation type="journal article" date="2023" name="Nat. Commun.">
        <title>Origin of minicircular mitochondrial genomes in red algae.</title>
        <authorList>
            <person name="Lee Y."/>
            <person name="Cho C.H."/>
            <person name="Lee Y.M."/>
            <person name="Park S.I."/>
            <person name="Yang J.H."/>
            <person name="West J.A."/>
            <person name="Bhattacharya D."/>
            <person name="Yoon H.S."/>
        </authorList>
    </citation>
    <scope>NUCLEOTIDE SEQUENCE [LARGE SCALE GENOMIC DNA]</scope>
    <source>
        <strain evidence="4 5">CCMP1338</strain>
        <tissue evidence="4">Whole cell</tissue>
    </source>
</reference>
<dbReference type="InterPro" id="IPR033443">
    <property type="entry name" value="PROP1-like_PPR_dom"/>
</dbReference>
<protein>
    <recommendedName>
        <fullName evidence="3">PROP1-like PPR domain-containing protein</fullName>
    </recommendedName>
</protein>
<evidence type="ECO:0000256" key="2">
    <source>
        <dbReference type="PROSITE-ProRule" id="PRU00708"/>
    </source>
</evidence>
<feature type="domain" description="PROP1-like PPR" evidence="3">
    <location>
        <begin position="708"/>
        <end position="830"/>
    </location>
</feature>
<feature type="repeat" description="PPR" evidence="2">
    <location>
        <begin position="386"/>
        <end position="420"/>
    </location>
</feature>
<dbReference type="SUPFAM" id="SSF48452">
    <property type="entry name" value="TPR-like"/>
    <property type="match status" value="1"/>
</dbReference>
<evidence type="ECO:0000313" key="5">
    <source>
        <dbReference type="Proteomes" id="UP001157974"/>
    </source>
</evidence>
<dbReference type="Pfam" id="PF13812">
    <property type="entry name" value="PPR_3"/>
    <property type="match status" value="1"/>
</dbReference>
<dbReference type="Pfam" id="PF12854">
    <property type="entry name" value="PPR_1"/>
    <property type="match status" value="1"/>
</dbReference>
<accession>A0AAV8V4E9</accession>
<dbReference type="InterPro" id="IPR011990">
    <property type="entry name" value="TPR-like_helical_dom_sf"/>
</dbReference>
<dbReference type="Gene3D" id="1.25.40.10">
    <property type="entry name" value="Tetratricopeptide repeat domain"/>
    <property type="match status" value="6"/>
</dbReference>
<dbReference type="AlphaFoldDB" id="A0AAV8V4E9"/>
<keyword evidence="5" id="KW-1185">Reference proteome</keyword>
<comment type="caution">
    <text evidence="4">The sequence shown here is derived from an EMBL/GenBank/DDBJ whole genome shotgun (WGS) entry which is preliminary data.</text>
</comment>
<feature type="repeat" description="PPR" evidence="2">
    <location>
        <begin position="731"/>
        <end position="765"/>
    </location>
</feature>